<gene>
    <name evidence="7" type="ORF">SAMN04488112_12062</name>
</gene>
<keyword evidence="3" id="KW-0418">Kinase</keyword>
<dbReference type="GO" id="GO:0004788">
    <property type="term" value="F:thiamine diphosphokinase activity"/>
    <property type="evidence" value="ECO:0007669"/>
    <property type="project" value="InterPro"/>
</dbReference>
<evidence type="ECO:0000256" key="3">
    <source>
        <dbReference type="ARBA" id="ARBA00022777"/>
    </source>
</evidence>
<name>A0A1G6QAA5_9BACL</name>
<dbReference type="InterPro" id="IPR047795">
    <property type="entry name" value="Put_SteA-like"/>
</dbReference>
<dbReference type="OrthoDB" id="9804377at2"/>
<dbReference type="Gene3D" id="3.40.50.10240">
    <property type="entry name" value="Thiamin pyrophosphokinase, catalytic domain"/>
    <property type="match status" value="1"/>
</dbReference>
<keyword evidence="1" id="KW-0808">Transferase</keyword>
<dbReference type="Pfam" id="PF12555">
    <property type="entry name" value="SteA-like_C"/>
    <property type="match status" value="1"/>
</dbReference>
<reference evidence="7 8" key="1">
    <citation type="submission" date="2016-10" db="EMBL/GenBank/DDBJ databases">
        <authorList>
            <person name="de Groot N.N."/>
        </authorList>
    </citation>
    <scope>NUCLEOTIDE SEQUENCE [LARGE SCALE GENOMIC DNA]</scope>
    <source>
        <strain evidence="7 8">DSM 45514</strain>
    </source>
</reference>
<dbReference type="InterPro" id="IPR022215">
    <property type="entry name" value="SteA-like_C"/>
</dbReference>
<dbReference type="Pfam" id="PF04263">
    <property type="entry name" value="TPK_catalytic"/>
    <property type="match status" value="1"/>
</dbReference>
<evidence type="ECO:0000256" key="4">
    <source>
        <dbReference type="ARBA" id="ARBA00022840"/>
    </source>
</evidence>
<protein>
    <submittedName>
        <fullName evidence="7">Uncharacterized membrane-anchored protein</fullName>
    </submittedName>
</protein>
<evidence type="ECO:0000313" key="7">
    <source>
        <dbReference type="EMBL" id="SDC89289.1"/>
    </source>
</evidence>
<feature type="domain" description="SteA-like C-terminal" evidence="6">
    <location>
        <begin position="335"/>
        <end position="387"/>
    </location>
</feature>
<dbReference type="STRING" id="1236220.SAMN04488112_12062"/>
<dbReference type="Proteomes" id="UP000199387">
    <property type="component" value="Unassembled WGS sequence"/>
</dbReference>
<keyword evidence="4" id="KW-0067">ATP-binding</keyword>
<accession>A0A1G6QAA5</accession>
<feature type="domain" description="Thiamin pyrophosphokinase catalytic" evidence="5">
    <location>
        <begin position="206"/>
        <end position="244"/>
    </location>
</feature>
<evidence type="ECO:0000313" key="8">
    <source>
        <dbReference type="Proteomes" id="UP000199387"/>
    </source>
</evidence>
<dbReference type="EMBL" id="FMZA01000020">
    <property type="protein sequence ID" value="SDC89289.1"/>
    <property type="molecule type" value="Genomic_DNA"/>
</dbReference>
<dbReference type="NCBIfam" id="NF040608">
    <property type="entry name" value="division_SteA"/>
    <property type="match status" value="1"/>
</dbReference>
<evidence type="ECO:0000256" key="1">
    <source>
        <dbReference type="ARBA" id="ARBA00022679"/>
    </source>
</evidence>
<organism evidence="7 8">
    <name type="scientific">Melghirimyces thermohalophilus</name>
    <dbReference type="NCBI Taxonomy" id="1236220"/>
    <lineage>
        <taxon>Bacteria</taxon>
        <taxon>Bacillati</taxon>
        <taxon>Bacillota</taxon>
        <taxon>Bacilli</taxon>
        <taxon>Bacillales</taxon>
        <taxon>Thermoactinomycetaceae</taxon>
        <taxon>Melghirimyces</taxon>
    </lineage>
</organism>
<keyword evidence="2" id="KW-0547">Nucleotide-binding</keyword>
<sequence length="391" mass="43464">MFYRPLSSRKRIFHGKAVVDGKTKRLIHRIRPGEIAVIDHVDLDGVAAEALIKKKVHAVVNAAASISGKYPARGAELLLQAGIPLLDAVGPTVMELVEEKDWLYLHSNRLYRRRKGEAWIQVATGYRMTWEYWEERMAEATHNLHSTLSSFVDNTLQYAQRERVFVNRPLPVPALFTPFRNRDVLIAVRGGGHEQDLKTLRSFIKEKEPILIGVDGGADTLLQEGFSPHIILGDMDSVTDQALASGAELVVHAYPDGTAPGLHRVEQLGLAAHLIPFPGTSEDVAMLLAYQEGARRIIMLGSHSNVVDFMEKGRKGMASTMLARMKVGEKLVDAKGVTHLYRNSDSPRVRDVLLLGSAALTPVIAFAIVNPHFDHIVRILWLNVKTIFSWA</sequence>
<dbReference type="AlphaFoldDB" id="A0A1G6QAA5"/>
<evidence type="ECO:0000259" key="5">
    <source>
        <dbReference type="Pfam" id="PF04263"/>
    </source>
</evidence>
<keyword evidence="8" id="KW-1185">Reference proteome</keyword>
<dbReference type="GO" id="GO:0016301">
    <property type="term" value="F:kinase activity"/>
    <property type="evidence" value="ECO:0007669"/>
    <property type="project" value="UniProtKB-KW"/>
</dbReference>
<dbReference type="SUPFAM" id="SSF63999">
    <property type="entry name" value="Thiamin pyrophosphokinase, catalytic domain"/>
    <property type="match status" value="1"/>
</dbReference>
<evidence type="ECO:0000259" key="6">
    <source>
        <dbReference type="Pfam" id="PF12555"/>
    </source>
</evidence>
<dbReference type="GO" id="GO:0005524">
    <property type="term" value="F:ATP binding"/>
    <property type="evidence" value="ECO:0007669"/>
    <property type="project" value="UniProtKB-KW"/>
</dbReference>
<proteinExistence type="predicted"/>
<dbReference type="InterPro" id="IPR007371">
    <property type="entry name" value="TPK_catalytic"/>
</dbReference>
<dbReference type="RefSeq" id="WP_091572323.1">
    <property type="nucleotide sequence ID" value="NZ_FMZA01000020.1"/>
</dbReference>
<dbReference type="InterPro" id="IPR036759">
    <property type="entry name" value="TPK_catalytic_sf"/>
</dbReference>
<evidence type="ECO:0000256" key="2">
    <source>
        <dbReference type="ARBA" id="ARBA00022741"/>
    </source>
</evidence>
<dbReference type="GO" id="GO:0009229">
    <property type="term" value="P:thiamine diphosphate biosynthetic process"/>
    <property type="evidence" value="ECO:0007669"/>
    <property type="project" value="InterPro"/>
</dbReference>